<dbReference type="OrthoDB" id="430305at2759"/>
<dbReference type="Proteomes" id="UP001152797">
    <property type="component" value="Unassembled WGS sequence"/>
</dbReference>
<evidence type="ECO:0000259" key="9">
    <source>
        <dbReference type="Pfam" id="PF06148"/>
    </source>
</evidence>
<evidence type="ECO:0000256" key="7">
    <source>
        <dbReference type="ARBA" id="ARBA00023136"/>
    </source>
</evidence>
<dbReference type="EMBL" id="CAMXCT020001797">
    <property type="protein sequence ID" value="CAL1146535.1"/>
    <property type="molecule type" value="Genomic_DNA"/>
</dbReference>
<gene>
    <name evidence="11" type="ORF">C1SCF055_LOCUS19934</name>
</gene>
<evidence type="ECO:0000313" key="12">
    <source>
        <dbReference type="EMBL" id="CAL4780472.1"/>
    </source>
</evidence>
<dbReference type="GO" id="GO:0000139">
    <property type="term" value="C:Golgi membrane"/>
    <property type="evidence" value="ECO:0007669"/>
    <property type="project" value="UniProtKB-SubCell"/>
</dbReference>
<accession>A0A9P1CKJ3</accession>
<reference evidence="12 13" key="2">
    <citation type="submission" date="2024-05" db="EMBL/GenBank/DDBJ databases">
        <authorList>
            <person name="Chen Y."/>
            <person name="Shah S."/>
            <person name="Dougan E. K."/>
            <person name="Thang M."/>
            <person name="Chan C."/>
        </authorList>
    </citation>
    <scope>NUCLEOTIDE SEQUENCE [LARGE SCALE GENOMIC DNA]</scope>
</reference>
<evidence type="ECO:0000256" key="6">
    <source>
        <dbReference type="ARBA" id="ARBA00023034"/>
    </source>
</evidence>
<dbReference type="EMBL" id="CAMXCT030001797">
    <property type="protein sequence ID" value="CAL4780472.1"/>
    <property type="molecule type" value="Genomic_DNA"/>
</dbReference>
<comment type="caution">
    <text evidence="11">The sequence shown here is derived from an EMBL/GenBank/DDBJ whole genome shotgun (WGS) entry which is preliminary data.</text>
</comment>
<dbReference type="GO" id="GO:0015031">
    <property type="term" value="P:protein transport"/>
    <property type="evidence" value="ECO:0007669"/>
    <property type="project" value="UniProtKB-KW"/>
</dbReference>
<keyword evidence="13" id="KW-1185">Reference proteome</keyword>
<evidence type="ECO:0000256" key="8">
    <source>
        <dbReference type="ARBA" id="ARBA00031344"/>
    </source>
</evidence>
<evidence type="ECO:0000313" key="13">
    <source>
        <dbReference type="Proteomes" id="UP001152797"/>
    </source>
</evidence>
<dbReference type="PANTHER" id="PTHR12961:SF0">
    <property type="entry name" value="CONSERVED OLIGOMERIC GOLGI COMPLEX SUBUNIT 2"/>
    <property type="match status" value="1"/>
</dbReference>
<keyword evidence="4" id="KW-0813">Transport</keyword>
<dbReference type="InterPro" id="IPR009316">
    <property type="entry name" value="COG2"/>
</dbReference>
<evidence type="ECO:0000313" key="11">
    <source>
        <dbReference type="EMBL" id="CAI3993160.1"/>
    </source>
</evidence>
<comment type="similarity">
    <text evidence="2">Belongs to the COG2 family.</text>
</comment>
<evidence type="ECO:0000256" key="5">
    <source>
        <dbReference type="ARBA" id="ARBA00022927"/>
    </source>
</evidence>
<keyword evidence="7" id="KW-0472">Membrane</keyword>
<keyword evidence="6" id="KW-0333">Golgi apparatus</keyword>
<reference evidence="11" key="1">
    <citation type="submission" date="2022-10" db="EMBL/GenBank/DDBJ databases">
        <authorList>
            <person name="Chen Y."/>
            <person name="Dougan E. K."/>
            <person name="Chan C."/>
            <person name="Rhodes N."/>
            <person name="Thang M."/>
        </authorList>
    </citation>
    <scope>NUCLEOTIDE SEQUENCE</scope>
</reference>
<dbReference type="GO" id="GO:0017119">
    <property type="term" value="C:Golgi transport complex"/>
    <property type="evidence" value="ECO:0007669"/>
    <property type="project" value="TreeGrafter"/>
</dbReference>
<evidence type="ECO:0000259" key="10">
    <source>
        <dbReference type="Pfam" id="PF12022"/>
    </source>
</evidence>
<sequence length="738" mass="81489">MDEIHYSEFENPNFDAKELVQRYRKRVPLPQLQKLLRTHHGNTRQELVELINEKYADFVSLSSRMQGVERALKPLRAPLEESSELTKGLHAKLGGLLQKAEEAHQGLARIRSRKEALHAYIENARLLEKLRATTKSSSASDSPESKNFRDERALQESIARDLRRIHLNLASVSESSECAALLVEANAFQEDFSKRLEEKLRLLLRASKRSWEAVQTPDAGLPRSELLAISHTCRALCTIGHSQLVEAIFADVFTKATLQEQSNACNAAAEEAKRKAMTMADATAGSKVVSAGAVDLAIFFESIQKVFFTEASQLLWFARRFRGGTAGDEGVEVPSVKLVAYSVVLPALRQVQEVWPNVFMPAFPDIFAANFSHFTNFLQAAEEVMDKSEADELRQNVLGDFQKRWKTQVYCSLRTKEAAQRVDAAAQKLSTDQLAQRHSAAGGVYWLEVSAELMRTTDLVWNAWYLSGLYPKMARLSLELIAKYGKVIAGFAETSSTTGGLGWDASASPPTWEASALAVRLSRAASDLLQVVSSLSENGSIAKPFMDRLPLVSGEQGEELAKALLEDAAKSLQPTLQLLQDGMLKQVVAAMGTPFAAIRGIPAFYRMLNKPVPSKASPYVESSIRPLTAFREVLVHSTISDQKIMNCWLQDMVEGAAEEFTSQATQLIEMTHQQEASLRRLAGRGGSGGDDQVSDLDKIYIQLCIDVDTFIDMASTVARGSPPGLNRLKEAVAGIRRA</sequence>
<dbReference type="PANTHER" id="PTHR12961">
    <property type="entry name" value="CONSERVED OLIGOMERIC GOLGI COMPLEX COMPONENT 2"/>
    <property type="match status" value="1"/>
</dbReference>
<dbReference type="EMBL" id="CAMXCT010001797">
    <property type="protein sequence ID" value="CAI3993160.1"/>
    <property type="molecule type" value="Genomic_DNA"/>
</dbReference>
<dbReference type="GO" id="GO:0006891">
    <property type="term" value="P:intra-Golgi vesicle-mediated transport"/>
    <property type="evidence" value="ECO:0007669"/>
    <property type="project" value="TreeGrafter"/>
</dbReference>
<dbReference type="InterPro" id="IPR024603">
    <property type="entry name" value="COG_complex_COG2_C"/>
</dbReference>
<keyword evidence="5" id="KW-0653">Protein transport</keyword>
<evidence type="ECO:0000256" key="3">
    <source>
        <dbReference type="ARBA" id="ARBA00020977"/>
    </source>
</evidence>
<proteinExistence type="inferred from homology"/>
<dbReference type="Pfam" id="PF12022">
    <property type="entry name" value="COG2_C"/>
    <property type="match status" value="1"/>
</dbReference>
<feature type="domain" description="Conserved oligomeric Golgi complex subunit 2 N-terminal" evidence="9">
    <location>
        <begin position="7"/>
        <end position="75"/>
    </location>
</feature>
<dbReference type="InterPro" id="IPR024602">
    <property type="entry name" value="COG_su2_N"/>
</dbReference>
<protein>
    <recommendedName>
        <fullName evidence="3">Conserved oligomeric Golgi complex subunit 2</fullName>
    </recommendedName>
    <alternativeName>
        <fullName evidence="8">Component of oligomeric Golgi complex 2</fullName>
    </alternativeName>
</protein>
<feature type="domain" description="COG complex component COG2 C-terminal" evidence="10">
    <location>
        <begin position="403"/>
        <end position="707"/>
    </location>
</feature>
<organism evidence="11">
    <name type="scientific">Cladocopium goreaui</name>
    <dbReference type="NCBI Taxonomy" id="2562237"/>
    <lineage>
        <taxon>Eukaryota</taxon>
        <taxon>Sar</taxon>
        <taxon>Alveolata</taxon>
        <taxon>Dinophyceae</taxon>
        <taxon>Suessiales</taxon>
        <taxon>Symbiodiniaceae</taxon>
        <taxon>Cladocopium</taxon>
    </lineage>
</organism>
<name>A0A9P1CKJ3_9DINO</name>
<evidence type="ECO:0000256" key="2">
    <source>
        <dbReference type="ARBA" id="ARBA00007603"/>
    </source>
</evidence>
<evidence type="ECO:0000256" key="1">
    <source>
        <dbReference type="ARBA" id="ARBA00004395"/>
    </source>
</evidence>
<dbReference type="AlphaFoldDB" id="A0A9P1CKJ3"/>
<comment type="subcellular location">
    <subcellularLocation>
        <location evidence="1">Golgi apparatus membrane</location>
        <topology evidence="1">Peripheral membrane protein</topology>
    </subcellularLocation>
</comment>
<evidence type="ECO:0000256" key="4">
    <source>
        <dbReference type="ARBA" id="ARBA00022448"/>
    </source>
</evidence>
<dbReference type="Pfam" id="PF06148">
    <property type="entry name" value="COG2_N"/>
    <property type="match status" value="1"/>
</dbReference>
<dbReference type="GO" id="GO:0007030">
    <property type="term" value="P:Golgi organization"/>
    <property type="evidence" value="ECO:0007669"/>
    <property type="project" value="InterPro"/>
</dbReference>